<evidence type="ECO:0000256" key="4">
    <source>
        <dbReference type="ARBA" id="ARBA00023163"/>
    </source>
</evidence>
<keyword evidence="4" id="KW-0804">Transcription</keyword>
<evidence type="ECO:0000259" key="7">
    <source>
        <dbReference type="PROSITE" id="PS50110"/>
    </source>
</evidence>
<dbReference type="GO" id="GO:0000160">
    <property type="term" value="P:phosphorelay signal transduction system"/>
    <property type="evidence" value="ECO:0007669"/>
    <property type="project" value="InterPro"/>
</dbReference>
<feature type="domain" description="Response regulatory" evidence="7">
    <location>
        <begin position="5"/>
        <end position="121"/>
    </location>
</feature>
<dbReference type="PROSITE" id="PS50110">
    <property type="entry name" value="RESPONSE_REGULATORY"/>
    <property type="match status" value="1"/>
</dbReference>
<dbReference type="RefSeq" id="WP_120329996.1">
    <property type="nucleotide sequence ID" value="NZ_RAQQ01000014.1"/>
</dbReference>
<gene>
    <name evidence="8" type="ORF">D7I43_19620</name>
</gene>
<dbReference type="GO" id="GO:0006355">
    <property type="term" value="P:regulation of DNA-templated transcription"/>
    <property type="evidence" value="ECO:0007669"/>
    <property type="project" value="InterPro"/>
</dbReference>
<dbReference type="Gene3D" id="3.40.50.2300">
    <property type="match status" value="1"/>
</dbReference>
<accession>A0A420EY01</accession>
<dbReference type="CDD" id="cd17535">
    <property type="entry name" value="REC_NarL-like"/>
    <property type="match status" value="1"/>
</dbReference>
<comment type="caution">
    <text evidence="8">The sequence shown here is derived from an EMBL/GenBank/DDBJ whole genome shotgun (WGS) entry which is preliminary data.</text>
</comment>
<feature type="modified residue" description="4-aspartylphosphate" evidence="5">
    <location>
        <position position="56"/>
    </location>
</feature>
<reference evidence="8 9" key="1">
    <citation type="journal article" date="2018" name="Int. J. Syst. Evol. Microbiol.">
        <title>Micromonospora globbae sp. nov., an endophytic actinomycete isolated from roots of Globba winitii C. H. Wright.</title>
        <authorList>
            <person name="Kuncharoen N."/>
            <person name="Pittayakhajonwut P."/>
            <person name="Tanasupawat S."/>
        </authorList>
    </citation>
    <scope>NUCLEOTIDE SEQUENCE [LARGE SCALE GENOMIC DNA]</scope>
    <source>
        <strain evidence="8 9">WPS1-2</strain>
    </source>
</reference>
<evidence type="ECO:0000259" key="6">
    <source>
        <dbReference type="PROSITE" id="PS50043"/>
    </source>
</evidence>
<dbReference type="SMART" id="SM00448">
    <property type="entry name" value="REC"/>
    <property type="match status" value="1"/>
</dbReference>
<dbReference type="InterPro" id="IPR001789">
    <property type="entry name" value="Sig_transdc_resp-reg_receiver"/>
</dbReference>
<dbReference type="PANTHER" id="PTHR43214:SF24">
    <property type="entry name" value="TRANSCRIPTIONAL REGULATORY PROTEIN NARL-RELATED"/>
    <property type="match status" value="1"/>
</dbReference>
<dbReference type="EMBL" id="RAQQ01000014">
    <property type="protein sequence ID" value="RKF25625.1"/>
    <property type="molecule type" value="Genomic_DNA"/>
</dbReference>
<evidence type="ECO:0000256" key="3">
    <source>
        <dbReference type="ARBA" id="ARBA00023125"/>
    </source>
</evidence>
<dbReference type="OrthoDB" id="9808843at2"/>
<dbReference type="PRINTS" id="PR00038">
    <property type="entry name" value="HTHLUXR"/>
</dbReference>
<dbReference type="Proteomes" id="UP000285744">
    <property type="component" value="Unassembled WGS sequence"/>
</dbReference>
<dbReference type="SUPFAM" id="SSF46894">
    <property type="entry name" value="C-terminal effector domain of the bipartite response regulators"/>
    <property type="match status" value="1"/>
</dbReference>
<dbReference type="GO" id="GO:0003677">
    <property type="term" value="F:DNA binding"/>
    <property type="evidence" value="ECO:0007669"/>
    <property type="project" value="UniProtKB-KW"/>
</dbReference>
<keyword evidence="2" id="KW-0805">Transcription regulation</keyword>
<keyword evidence="3 8" id="KW-0238">DNA-binding</keyword>
<feature type="domain" description="HTH luxR-type" evidence="6">
    <location>
        <begin position="144"/>
        <end position="209"/>
    </location>
</feature>
<sequence length="214" mass="22793">MSDLRVVIADDHHVFRMGLRRLLDSVPGVTVVAEAADAPGVVAAVLDHDPDVAVIDLHMPGGGGLEATDELRRRGARARVLVLTMHSDHAMVRQAIRSGARGYLLKDAEPDEIIRAVRAVHADQAIFDSAVADRMLAAISEAGASNPFPQLTEREYDVLARMAAGQSNQAIAARLGISVKTVQNHVSNVLLKLGVADRAQAVARARDAGVRRPG</sequence>
<evidence type="ECO:0000256" key="5">
    <source>
        <dbReference type="PROSITE-ProRule" id="PRU00169"/>
    </source>
</evidence>
<organism evidence="8 9">
    <name type="scientific">Micromonospora globbae</name>
    <dbReference type="NCBI Taxonomy" id="1894969"/>
    <lineage>
        <taxon>Bacteria</taxon>
        <taxon>Bacillati</taxon>
        <taxon>Actinomycetota</taxon>
        <taxon>Actinomycetes</taxon>
        <taxon>Micromonosporales</taxon>
        <taxon>Micromonosporaceae</taxon>
        <taxon>Micromonospora</taxon>
    </lineage>
</organism>
<dbReference type="InterPro" id="IPR016032">
    <property type="entry name" value="Sig_transdc_resp-reg_C-effctor"/>
</dbReference>
<dbReference type="PROSITE" id="PS00622">
    <property type="entry name" value="HTH_LUXR_1"/>
    <property type="match status" value="1"/>
</dbReference>
<dbReference type="CDD" id="cd06170">
    <property type="entry name" value="LuxR_C_like"/>
    <property type="match status" value="1"/>
</dbReference>
<dbReference type="Pfam" id="PF00196">
    <property type="entry name" value="GerE"/>
    <property type="match status" value="1"/>
</dbReference>
<dbReference type="AlphaFoldDB" id="A0A420EY01"/>
<dbReference type="InterPro" id="IPR039420">
    <property type="entry name" value="WalR-like"/>
</dbReference>
<dbReference type="Pfam" id="PF00072">
    <property type="entry name" value="Response_reg"/>
    <property type="match status" value="1"/>
</dbReference>
<dbReference type="SMART" id="SM00421">
    <property type="entry name" value="HTH_LUXR"/>
    <property type="match status" value="1"/>
</dbReference>
<dbReference type="InterPro" id="IPR000792">
    <property type="entry name" value="Tscrpt_reg_LuxR_C"/>
</dbReference>
<proteinExistence type="predicted"/>
<name>A0A420EY01_9ACTN</name>
<evidence type="ECO:0000256" key="2">
    <source>
        <dbReference type="ARBA" id="ARBA00023015"/>
    </source>
</evidence>
<evidence type="ECO:0000313" key="8">
    <source>
        <dbReference type="EMBL" id="RKF25625.1"/>
    </source>
</evidence>
<dbReference type="InterPro" id="IPR011006">
    <property type="entry name" value="CheY-like_superfamily"/>
</dbReference>
<dbReference type="SUPFAM" id="SSF52172">
    <property type="entry name" value="CheY-like"/>
    <property type="match status" value="1"/>
</dbReference>
<evidence type="ECO:0000313" key="9">
    <source>
        <dbReference type="Proteomes" id="UP000285744"/>
    </source>
</evidence>
<evidence type="ECO:0000256" key="1">
    <source>
        <dbReference type="ARBA" id="ARBA00022553"/>
    </source>
</evidence>
<dbReference type="PANTHER" id="PTHR43214">
    <property type="entry name" value="TWO-COMPONENT RESPONSE REGULATOR"/>
    <property type="match status" value="1"/>
</dbReference>
<dbReference type="PROSITE" id="PS50043">
    <property type="entry name" value="HTH_LUXR_2"/>
    <property type="match status" value="1"/>
</dbReference>
<protein>
    <submittedName>
        <fullName evidence="8">DNA-binding response regulator</fullName>
    </submittedName>
</protein>
<keyword evidence="1 5" id="KW-0597">Phosphoprotein</keyword>
<dbReference type="InterPro" id="IPR058245">
    <property type="entry name" value="NreC/VraR/RcsB-like_REC"/>
</dbReference>